<dbReference type="PANTHER" id="PTHR24421">
    <property type="entry name" value="NITRATE/NITRITE SENSOR PROTEIN NARX-RELATED"/>
    <property type="match status" value="1"/>
</dbReference>
<evidence type="ECO:0000259" key="3">
    <source>
        <dbReference type="SMART" id="SM00387"/>
    </source>
</evidence>
<comment type="caution">
    <text evidence="4">The sequence shown here is derived from an EMBL/GenBank/DDBJ whole genome shotgun (WGS) entry which is preliminary data.</text>
</comment>
<dbReference type="AlphaFoldDB" id="A0A645FRZ0"/>
<proteinExistence type="predicted"/>
<dbReference type="EMBL" id="VSSQ01063108">
    <property type="protein sequence ID" value="MPN16189.1"/>
    <property type="molecule type" value="Genomic_DNA"/>
</dbReference>
<dbReference type="SUPFAM" id="SSF55874">
    <property type="entry name" value="ATPase domain of HSP90 chaperone/DNA topoisomerase II/histidine kinase"/>
    <property type="match status" value="1"/>
</dbReference>
<dbReference type="InterPro" id="IPR050482">
    <property type="entry name" value="Sensor_HK_TwoCompSys"/>
</dbReference>
<evidence type="ECO:0000256" key="2">
    <source>
        <dbReference type="ARBA" id="ARBA00022777"/>
    </source>
</evidence>
<dbReference type="SMART" id="SM00387">
    <property type="entry name" value="HATPase_c"/>
    <property type="match status" value="1"/>
</dbReference>
<dbReference type="InterPro" id="IPR003594">
    <property type="entry name" value="HATPase_dom"/>
</dbReference>
<evidence type="ECO:0000313" key="4">
    <source>
        <dbReference type="EMBL" id="MPN16189.1"/>
    </source>
</evidence>
<protein>
    <submittedName>
        <fullName evidence="4">Signal transduction histidine-protein kinase/phosphatase DegS</fullName>
        <ecNumber evidence="4">2.7.13.3</ecNumber>
    </submittedName>
</protein>
<reference evidence="4" key="1">
    <citation type="submission" date="2019-08" db="EMBL/GenBank/DDBJ databases">
        <authorList>
            <person name="Kucharzyk K."/>
            <person name="Murdoch R.W."/>
            <person name="Higgins S."/>
            <person name="Loffler F."/>
        </authorList>
    </citation>
    <scope>NUCLEOTIDE SEQUENCE</scope>
</reference>
<sequence>MCEGGSTVVQFDQIGDAQPIPNTHATALYRVAQEAVKNACTHAQACAVLVRLQFDARTIALIVQDNGQGFDVHGVLADGSRGIGLRNMRERLEALDGQFLVHSSRQGTRILACLPSQHATASDAEQPHSRFDSSYAPA</sequence>
<keyword evidence="2 4" id="KW-0418">Kinase</keyword>
<dbReference type="Gene3D" id="3.30.565.10">
    <property type="entry name" value="Histidine kinase-like ATPase, C-terminal domain"/>
    <property type="match status" value="1"/>
</dbReference>
<gene>
    <name evidence="4" type="primary">degS_10</name>
    <name evidence="4" type="ORF">SDC9_163527</name>
</gene>
<dbReference type="Pfam" id="PF02518">
    <property type="entry name" value="HATPase_c"/>
    <property type="match status" value="1"/>
</dbReference>
<name>A0A645FRZ0_9ZZZZ</name>
<accession>A0A645FRZ0</accession>
<feature type="domain" description="Histidine kinase/HSP90-like ATPase" evidence="3">
    <location>
        <begin position="23"/>
        <end position="118"/>
    </location>
</feature>
<dbReference type="GO" id="GO:0000160">
    <property type="term" value="P:phosphorelay signal transduction system"/>
    <property type="evidence" value="ECO:0007669"/>
    <property type="project" value="UniProtKB-KW"/>
</dbReference>
<dbReference type="EC" id="2.7.13.3" evidence="4"/>
<keyword evidence="1 4" id="KW-0808">Transferase</keyword>
<dbReference type="InterPro" id="IPR036890">
    <property type="entry name" value="HATPase_C_sf"/>
</dbReference>
<evidence type="ECO:0000256" key="1">
    <source>
        <dbReference type="ARBA" id="ARBA00022679"/>
    </source>
</evidence>
<dbReference type="CDD" id="cd16917">
    <property type="entry name" value="HATPase_UhpB-NarQ-NarX-like"/>
    <property type="match status" value="1"/>
</dbReference>
<dbReference type="GO" id="GO:0004673">
    <property type="term" value="F:protein histidine kinase activity"/>
    <property type="evidence" value="ECO:0007669"/>
    <property type="project" value="UniProtKB-EC"/>
</dbReference>
<organism evidence="4">
    <name type="scientific">bioreactor metagenome</name>
    <dbReference type="NCBI Taxonomy" id="1076179"/>
    <lineage>
        <taxon>unclassified sequences</taxon>
        <taxon>metagenomes</taxon>
        <taxon>ecological metagenomes</taxon>
    </lineage>
</organism>